<evidence type="ECO:0000313" key="1">
    <source>
        <dbReference type="EMBL" id="WMV29875.1"/>
    </source>
</evidence>
<sequence>MQRLLRAWKTRLHAKYLRYKTDKDRLSHPPNNVAPEDWVHLVPHFGSPEFQLT</sequence>
<organism evidence="1 2">
    <name type="scientific">Solanum verrucosum</name>
    <dbReference type="NCBI Taxonomy" id="315347"/>
    <lineage>
        <taxon>Eukaryota</taxon>
        <taxon>Viridiplantae</taxon>
        <taxon>Streptophyta</taxon>
        <taxon>Embryophyta</taxon>
        <taxon>Tracheophyta</taxon>
        <taxon>Spermatophyta</taxon>
        <taxon>Magnoliopsida</taxon>
        <taxon>eudicotyledons</taxon>
        <taxon>Gunneridae</taxon>
        <taxon>Pentapetalae</taxon>
        <taxon>asterids</taxon>
        <taxon>lamiids</taxon>
        <taxon>Solanales</taxon>
        <taxon>Solanaceae</taxon>
        <taxon>Solanoideae</taxon>
        <taxon>Solaneae</taxon>
        <taxon>Solanum</taxon>
    </lineage>
</organism>
<accession>A0AAF0TXH2</accession>
<proteinExistence type="predicted"/>
<name>A0AAF0TXH2_SOLVR</name>
<reference evidence="1" key="1">
    <citation type="submission" date="2023-08" db="EMBL/GenBank/DDBJ databases">
        <title>A de novo genome assembly of Solanum verrucosum Schlechtendal, a Mexican diploid species geographically isolated from the other diploid A-genome species in potato relatives.</title>
        <authorList>
            <person name="Hosaka K."/>
        </authorList>
    </citation>
    <scope>NUCLEOTIDE SEQUENCE</scope>
    <source>
        <tissue evidence="1">Young leaves</tissue>
    </source>
</reference>
<gene>
    <name evidence="1" type="ORF">MTR67_023260</name>
</gene>
<dbReference type="AlphaFoldDB" id="A0AAF0TXH2"/>
<dbReference type="Proteomes" id="UP001234989">
    <property type="component" value="Chromosome 5"/>
</dbReference>
<protein>
    <submittedName>
        <fullName evidence="1">Uncharacterized protein</fullName>
    </submittedName>
</protein>
<keyword evidence="2" id="KW-1185">Reference proteome</keyword>
<dbReference type="EMBL" id="CP133616">
    <property type="protein sequence ID" value="WMV29875.1"/>
    <property type="molecule type" value="Genomic_DNA"/>
</dbReference>
<evidence type="ECO:0000313" key="2">
    <source>
        <dbReference type="Proteomes" id="UP001234989"/>
    </source>
</evidence>